<dbReference type="GO" id="GO:0016829">
    <property type="term" value="F:lyase activity"/>
    <property type="evidence" value="ECO:0007669"/>
    <property type="project" value="UniProtKB-KW"/>
</dbReference>
<proteinExistence type="predicted"/>
<gene>
    <name evidence="1" type="ORF">SAMN05444320_115108</name>
</gene>
<dbReference type="GO" id="GO:0008483">
    <property type="term" value="F:transaminase activity"/>
    <property type="evidence" value="ECO:0007669"/>
    <property type="project" value="UniProtKB-KW"/>
</dbReference>
<keyword evidence="2" id="KW-1185">Reference proteome</keyword>
<keyword evidence="1" id="KW-0456">Lyase</keyword>
<reference evidence="1 2" key="1">
    <citation type="submission" date="2016-11" db="EMBL/GenBank/DDBJ databases">
        <authorList>
            <person name="Jaros S."/>
            <person name="Januszkiewicz K."/>
            <person name="Wedrychowicz H."/>
        </authorList>
    </citation>
    <scope>NUCLEOTIDE SEQUENCE [LARGE SCALE GENOMIC DNA]</scope>
    <source>
        <strain evidence="1 2">DSM 44523</strain>
    </source>
</reference>
<accession>A0A1M5NDZ6</accession>
<dbReference type="InterPro" id="IPR036038">
    <property type="entry name" value="Aminotransferase-like"/>
</dbReference>
<dbReference type="AlphaFoldDB" id="A0A1M5NDZ6"/>
<evidence type="ECO:0000313" key="1">
    <source>
        <dbReference type="EMBL" id="SHG87685.1"/>
    </source>
</evidence>
<dbReference type="STRING" id="2017.SAMN05444320_115108"/>
<dbReference type="InterPro" id="IPR001544">
    <property type="entry name" value="Aminotrans_IV"/>
</dbReference>
<dbReference type="Gene3D" id="3.20.10.10">
    <property type="entry name" value="D-amino Acid Aminotransferase, subunit A, domain 2"/>
    <property type="match status" value="1"/>
</dbReference>
<keyword evidence="1" id="KW-0032">Aminotransferase</keyword>
<sequence>MDVGLFRWEPGRGLASVRPDAPRRLLVADSWLVEDGRVRGLDLHERRFAAGCAEVGGTAGGELAAFWAAALARLPRRGAWFPRVELDAADAGPRLQVRVRPAPRRGEVVRVWAAGPADRRRAPRRKGPDLGWLTALRGEAAGVGADEVLLTTGAGLLRETATASLLWWDGAALCVPDPALRVLPGVTAALVRREAEARGIAVRRRRCTLSALAGREVWLVNALHGIRPVVE</sequence>
<dbReference type="EMBL" id="FQVN01000015">
    <property type="protein sequence ID" value="SHG87685.1"/>
    <property type="molecule type" value="Genomic_DNA"/>
</dbReference>
<dbReference type="Proteomes" id="UP000184501">
    <property type="component" value="Unassembled WGS sequence"/>
</dbReference>
<evidence type="ECO:0000313" key="2">
    <source>
        <dbReference type="Proteomes" id="UP000184501"/>
    </source>
</evidence>
<dbReference type="Pfam" id="PF01063">
    <property type="entry name" value="Aminotran_4"/>
    <property type="match status" value="1"/>
</dbReference>
<name>A0A1M5NDZ6_STRHI</name>
<keyword evidence="1" id="KW-0808">Transferase</keyword>
<dbReference type="RefSeq" id="WP_200797721.1">
    <property type="nucleotide sequence ID" value="NZ_FQVN01000015.1"/>
</dbReference>
<protein>
    <submittedName>
        <fullName evidence="1">Branched-chain amino acid aminotransferase/4-amino-4-deoxychorismate lyase</fullName>
    </submittedName>
</protein>
<dbReference type="InterPro" id="IPR043132">
    <property type="entry name" value="BCAT-like_C"/>
</dbReference>
<organism evidence="1 2">
    <name type="scientific">Streptoalloteichus hindustanus</name>
    <dbReference type="NCBI Taxonomy" id="2017"/>
    <lineage>
        <taxon>Bacteria</taxon>
        <taxon>Bacillati</taxon>
        <taxon>Actinomycetota</taxon>
        <taxon>Actinomycetes</taxon>
        <taxon>Pseudonocardiales</taxon>
        <taxon>Pseudonocardiaceae</taxon>
        <taxon>Streptoalloteichus</taxon>
    </lineage>
</organism>
<dbReference type="SUPFAM" id="SSF56752">
    <property type="entry name" value="D-aminoacid aminotransferase-like PLP-dependent enzymes"/>
    <property type="match status" value="1"/>
</dbReference>